<dbReference type="Proteomes" id="UP001165368">
    <property type="component" value="Unassembled WGS sequence"/>
</dbReference>
<dbReference type="PANTHER" id="PTHR30055">
    <property type="entry name" value="HTH-TYPE TRANSCRIPTIONAL REGULATOR RUTR"/>
    <property type="match status" value="1"/>
</dbReference>
<evidence type="ECO:0000256" key="4">
    <source>
        <dbReference type="PROSITE-ProRule" id="PRU00335"/>
    </source>
</evidence>
<feature type="DNA-binding region" description="H-T-H motif" evidence="4">
    <location>
        <begin position="37"/>
        <end position="56"/>
    </location>
</feature>
<sequence>MPSENPGQQAADPTDRRDLIAEAATELIAQDGMRALTHRALDARLGLPAGSASYYFRTRDELLAATLGHLRAYPVRHIQAAELAVPLSSQGTDLEGMAALLADYLESIITARPHHIKARYALALELSGREEFSDSISDALVSRAQAVELFTSLGSSDPQTLAAGFLALLEGLAFRSLVEHGAGALMPSSRRLSVFREAIASYLLGVAESELPA</sequence>
<dbReference type="PROSITE" id="PS50977">
    <property type="entry name" value="HTH_TETR_2"/>
    <property type="match status" value="1"/>
</dbReference>
<evidence type="ECO:0000313" key="7">
    <source>
        <dbReference type="Proteomes" id="UP001165368"/>
    </source>
</evidence>
<dbReference type="InterPro" id="IPR001647">
    <property type="entry name" value="HTH_TetR"/>
</dbReference>
<keyword evidence="3" id="KW-0804">Transcription</keyword>
<gene>
    <name evidence="6" type="ORF">LVY72_01405</name>
</gene>
<dbReference type="Gene3D" id="1.10.357.10">
    <property type="entry name" value="Tetracycline Repressor, domain 2"/>
    <property type="match status" value="1"/>
</dbReference>
<name>A0ABS9L1Q5_9MICC</name>
<dbReference type="Pfam" id="PF00440">
    <property type="entry name" value="TetR_N"/>
    <property type="match status" value="1"/>
</dbReference>
<dbReference type="PANTHER" id="PTHR30055:SF234">
    <property type="entry name" value="HTH-TYPE TRANSCRIPTIONAL REGULATOR BETI"/>
    <property type="match status" value="1"/>
</dbReference>
<organism evidence="6 7">
    <name type="scientific">Arthrobacter hankyongi</name>
    <dbReference type="NCBI Taxonomy" id="2904801"/>
    <lineage>
        <taxon>Bacteria</taxon>
        <taxon>Bacillati</taxon>
        <taxon>Actinomycetota</taxon>
        <taxon>Actinomycetes</taxon>
        <taxon>Micrococcales</taxon>
        <taxon>Micrococcaceae</taxon>
        <taxon>Arthrobacter</taxon>
    </lineage>
</organism>
<evidence type="ECO:0000256" key="2">
    <source>
        <dbReference type="ARBA" id="ARBA00023125"/>
    </source>
</evidence>
<dbReference type="EMBL" id="JAKLTQ010000001">
    <property type="protein sequence ID" value="MCG2620563.1"/>
    <property type="molecule type" value="Genomic_DNA"/>
</dbReference>
<reference evidence="6" key="1">
    <citation type="submission" date="2022-01" db="EMBL/GenBank/DDBJ databases">
        <authorList>
            <person name="Jo J.-H."/>
            <person name="Im W.-T."/>
        </authorList>
    </citation>
    <scope>NUCLEOTIDE SEQUENCE</scope>
    <source>
        <strain evidence="6">I2-34</strain>
    </source>
</reference>
<keyword evidence="2 4" id="KW-0238">DNA-binding</keyword>
<evidence type="ECO:0000259" key="5">
    <source>
        <dbReference type="PROSITE" id="PS50977"/>
    </source>
</evidence>
<dbReference type="RefSeq" id="WP_237817663.1">
    <property type="nucleotide sequence ID" value="NZ_JAKLTQ010000001.1"/>
</dbReference>
<protein>
    <submittedName>
        <fullName evidence="6">TetR family transcriptional regulator</fullName>
    </submittedName>
</protein>
<evidence type="ECO:0000256" key="3">
    <source>
        <dbReference type="ARBA" id="ARBA00023163"/>
    </source>
</evidence>
<dbReference type="InterPro" id="IPR009057">
    <property type="entry name" value="Homeodomain-like_sf"/>
</dbReference>
<proteinExistence type="predicted"/>
<dbReference type="SUPFAM" id="SSF46689">
    <property type="entry name" value="Homeodomain-like"/>
    <property type="match status" value="1"/>
</dbReference>
<dbReference type="Pfam" id="PF17940">
    <property type="entry name" value="TetR_C_31"/>
    <property type="match status" value="1"/>
</dbReference>
<evidence type="ECO:0000256" key="1">
    <source>
        <dbReference type="ARBA" id="ARBA00023015"/>
    </source>
</evidence>
<evidence type="ECO:0000313" key="6">
    <source>
        <dbReference type="EMBL" id="MCG2620563.1"/>
    </source>
</evidence>
<feature type="domain" description="HTH tetR-type" evidence="5">
    <location>
        <begin position="14"/>
        <end position="74"/>
    </location>
</feature>
<dbReference type="InterPro" id="IPR041583">
    <property type="entry name" value="TetR_C_31"/>
</dbReference>
<keyword evidence="1" id="KW-0805">Transcription regulation</keyword>
<keyword evidence="7" id="KW-1185">Reference proteome</keyword>
<accession>A0ABS9L1Q5</accession>
<dbReference type="InterPro" id="IPR050109">
    <property type="entry name" value="HTH-type_TetR-like_transc_reg"/>
</dbReference>
<comment type="caution">
    <text evidence="6">The sequence shown here is derived from an EMBL/GenBank/DDBJ whole genome shotgun (WGS) entry which is preliminary data.</text>
</comment>